<evidence type="ECO:0000256" key="6">
    <source>
        <dbReference type="ARBA" id="ARBA00022989"/>
    </source>
</evidence>
<evidence type="ECO:0000256" key="8">
    <source>
        <dbReference type="ARBA" id="ARBA00023170"/>
    </source>
</evidence>
<keyword evidence="7 10" id="KW-0472">Membrane</keyword>
<name>A0A8J9V2V1_9NEOP</name>
<evidence type="ECO:0000313" key="12">
    <source>
        <dbReference type="Proteomes" id="UP000838878"/>
    </source>
</evidence>
<evidence type="ECO:0000256" key="5">
    <source>
        <dbReference type="ARBA" id="ARBA00022725"/>
    </source>
</evidence>
<comment type="subcellular location">
    <subcellularLocation>
        <location evidence="1">Cell membrane</location>
        <topology evidence="1">Multi-pass membrane protein</topology>
    </subcellularLocation>
</comment>
<keyword evidence="4 10" id="KW-0812">Transmembrane</keyword>
<keyword evidence="6 10" id="KW-1133">Transmembrane helix</keyword>
<dbReference type="GO" id="GO:0005549">
    <property type="term" value="F:odorant binding"/>
    <property type="evidence" value="ECO:0007669"/>
    <property type="project" value="InterPro"/>
</dbReference>
<dbReference type="GO" id="GO:0005886">
    <property type="term" value="C:plasma membrane"/>
    <property type="evidence" value="ECO:0007669"/>
    <property type="project" value="UniProtKB-SubCell"/>
</dbReference>
<feature type="transmembrane region" description="Helical" evidence="10">
    <location>
        <begin position="40"/>
        <end position="61"/>
    </location>
</feature>
<dbReference type="PANTHER" id="PTHR21137:SF35">
    <property type="entry name" value="ODORANT RECEPTOR 19A-RELATED"/>
    <property type="match status" value="1"/>
</dbReference>
<accession>A0A8J9V2V1</accession>
<keyword evidence="9" id="KW-0807">Transducer</keyword>
<dbReference type="EMBL" id="OV170230">
    <property type="protein sequence ID" value="CAH0714883.1"/>
    <property type="molecule type" value="Genomic_DNA"/>
</dbReference>
<keyword evidence="5" id="KW-0552">Olfaction</keyword>
<organism evidence="11 12">
    <name type="scientific">Brenthis ino</name>
    <name type="common">lesser marbled fritillary</name>
    <dbReference type="NCBI Taxonomy" id="405034"/>
    <lineage>
        <taxon>Eukaryota</taxon>
        <taxon>Metazoa</taxon>
        <taxon>Ecdysozoa</taxon>
        <taxon>Arthropoda</taxon>
        <taxon>Hexapoda</taxon>
        <taxon>Insecta</taxon>
        <taxon>Pterygota</taxon>
        <taxon>Neoptera</taxon>
        <taxon>Endopterygota</taxon>
        <taxon>Lepidoptera</taxon>
        <taxon>Glossata</taxon>
        <taxon>Ditrysia</taxon>
        <taxon>Papilionoidea</taxon>
        <taxon>Nymphalidae</taxon>
        <taxon>Heliconiinae</taxon>
        <taxon>Argynnini</taxon>
        <taxon>Brenthis</taxon>
    </lineage>
</organism>
<evidence type="ECO:0000256" key="2">
    <source>
        <dbReference type="ARBA" id="ARBA00022475"/>
    </source>
</evidence>
<dbReference type="PANTHER" id="PTHR21137">
    <property type="entry name" value="ODORANT RECEPTOR"/>
    <property type="match status" value="1"/>
</dbReference>
<feature type="transmembrane region" description="Helical" evidence="10">
    <location>
        <begin position="196"/>
        <end position="222"/>
    </location>
</feature>
<feature type="transmembrane region" description="Helical" evidence="10">
    <location>
        <begin position="279"/>
        <end position="298"/>
    </location>
</feature>
<dbReference type="GO" id="GO:0004984">
    <property type="term" value="F:olfactory receptor activity"/>
    <property type="evidence" value="ECO:0007669"/>
    <property type="project" value="InterPro"/>
</dbReference>
<gene>
    <name evidence="11" type="ORF">BINO364_LOCUS1892</name>
</gene>
<dbReference type="OrthoDB" id="8185860at2759"/>
<dbReference type="InterPro" id="IPR004117">
    <property type="entry name" value="7tm6_olfct_rcpt"/>
</dbReference>
<keyword evidence="2" id="KW-1003">Cell membrane</keyword>
<evidence type="ECO:0000313" key="11">
    <source>
        <dbReference type="EMBL" id="CAH0714883.1"/>
    </source>
</evidence>
<feature type="transmembrane region" description="Helical" evidence="10">
    <location>
        <begin position="304"/>
        <end position="325"/>
    </location>
</feature>
<keyword evidence="12" id="KW-1185">Reference proteome</keyword>
<feature type="transmembrane region" description="Helical" evidence="10">
    <location>
        <begin position="141"/>
        <end position="163"/>
    </location>
</feature>
<evidence type="ECO:0000256" key="4">
    <source>
        <dbReference type="ARBA" id="ARBA00022692"/>
    </source>
</evidence>
<sequence>MDTTSQFNKSLQKIQFVFTLSGLTFQSKKLSKKEMLKTRCMYLIDFLFLNSGLLGAVYWFVDGMLTGKKFEELTFAAPCITFSLLCDLKPAYLIHYEDLVCDLIEHLRKLENKSTKWTKEKAEMRKSEANFLHKILKGSNVVNTLLLLTFSVSPFISMTLNYIQTKEVEFILPLLIKYPFDSFNIKFWPLAYVHQFWAVVVVIIHIIGPDYLLYVCCTYLRIQFRLLQYDIKNVIVSNKMLTESEEVLFEEKFVELVKWHQELIRLASLLELIYTKSTLFNFVSSSLLICLTGFNVIAVKNLAFAVSFFVFLATNLLQIYLLCYFGDLVMKSSMEIGDAVYDSKWYYINAKAGKNLQIVQARAHKPCKLTAFGFSDVNLRAFMSILSSAWSYFALLKTLYTPTKN</sequence>
<feature type="non-terminal residue" evidence="11">
    <location>
        <position position="405"/>
    </location>
</feature>
<evidence type="ECO:0000256" key="3">
    <source>
        <dbReference type="ARBA" id="ARBA00022606"/>
    </source>
</evidence>
<evidence type="ECO:0008006" key="13">
    <source>
        <dbReference type="Google" id="ProtNLM"/>
    </source>
</evidence>
<evidence type="ECO:0000256" key="9">
    <source>
        <dbReference type="ARBA" id="ARBA00023224"/>
    </source>
</evidence>
<evidence type="ECO:0000256" key="10">
    <source>
        <dbReference type="SAM" id="Phobius"/>
    </source>
</evidence>
<evidence type="ECO:0000256" key="1">
    <source>
        <dbReference type="ARBA" id="ARBA00004651"/>
    </source>
</evidence>
<keyword evidence="8" id="KW-0675">Receptor</keyword>
<evidence type="ECO:0000256" key="7">
    <source>
        <dbReference type="ARBA" id="ARBA00023136"/>
    </source>
</evidence>
<dbReference type="AlphaFoldDB" id="A0A8J9V2V1"/>
<dbReference type="GO" id="GO:0007165">
    <property type="term" value="P:signal transduction"/>
    <property type="evidence" value="ECO:0007669"/>
    <property type="project" value="UniProtKB-KW"/>
</dbReference>
<proteinExistence type="predicted"/>
<keyword evidence="3" id="KW-0716">Sensory transduction</keyword>
<reference evidence="11" key="1">
    <citation type="submission" date="2021-12" db="EMBL/GenBank/DDBJ databases">
        <authorList>
            <person name="Martin H S."/>
        </authorList>
    </citation>
    <scope>NUCLEOTIDE SEQUENCE</scope>
</reference>
<protein>
    <recommendedName>
        <fullName evidence="13">Odorant receptor</fullName>
    </recommendedName>
</protein>
<dbReference type="Proteomes" id="UP000838878">
    <property type="component" value="Chromosome 10"/>
</dbReference>
<dbReference type="Pfam" id="PF02949">
    <property type="entry name" value="7tm_6"/>
    <property type="match status" value="1"/>
</dbReference>